<feature type="region of interest" description="Disordered" evidence="2">
    <location>
        <begin position="1"/>
        <end position="27"/>
    </location>
</feature>
<evidence type="ECO:0000313" key="7">
    <source>
        <dbReference type="Proteomes" id="UP001152795"/>
    </source>
</evidence>
<dbReference type="InterPro" id="IPR051055">
    <property type="entry name" value="PIF1_helicase"/>
</dbReference>
<proteinExistence type="inferred from homology"/>
<organism evidence="6 7">
    <name type="scientific">Paramuricea clavata</name>
    <name type="common">Red gorgonian</name>
    <name type="synonym">Violescent sea-whip</name>
    <dbReference type="NCBI Taxonomy" id="317549"/>
    <lineage>
        <taxon>Eukaryota</taxon>
        <taxon>Metazoa</taxon>
        <taxon>Cnidaria</taxon>
        <taxon>Anthozoa</taxon>
        <taxon>Octocorallia</taxon>
        <taxon>Malacalcyonacea</taxon>
        <taxon>Plexauridae</taxon>
        <taxon>Paramuricea</taxon>
    </lineage>
</organism>
<dbReference type="Proteomes" id="UP001152795">
    <property type="component" value="Unassembled WGS sequence"/>
</dbReference>
<dbReference type="Gene3D" id="3.40.50.300">
    <property type="entry name" value="P-loop containing nucleotide triphosphate hydrolases"/>
    <property type="match status" value="1"/>
</dbReference>
<keyword evidence="1" id="KW-0547">Nucleotide-binding</keyword>
<dbReference type="GO" id="GO:0006310">
    <property type="term" value="P:DNA recombination"/>
    <property type="evidence" value="ECO:0007669"/>
    <property type="project" value="UniProtKB-KW"/>
</dbReference>
<dbReference type="PANTHER" id="PTHR47642">
    <property type="entry name" value="ATP-DEPENDENT DNA HELICASE"/>
    <property type="match status" value="1"/>
</dbReference>
<dbReference type="Pfam" id="PF05970">
    <property type="entry name" value="PIF1"/>
    <property type="match status" value="1"/>
</dbReference>
<dbReference type="Pfam" id="PF20209">
    <property type="entry name" value="DUF6570"/>
    <property type="match status" value="1"/>
</dbReference>
<keyword evidence="1" id="KW-0378">Hydrolase</keyword>
<dbReference type="GO" id="GO:0005524">
    <property type="term" value="F:ATP binding"/>
    <property type="evidence" value="ECO:0007669"/>
    <property type="project" value="UniProtKB-KW"/>
</dbReference>
<feature type="domain" description="DUF6570" evidence="5">
    <location>
        <begin position="157"/>
        <end position="281"/>
    </location>
</feature>
<evidence type="ECO:0000259" key="3">
    <source>
        <dbReference type="Pfam" id="PF05970"/>
    </source>
</evidence>
<dbReference type="InterPro" id="IPR025476">
    <property type="entry name" value="Helitron_helicase-like"/>
</dbReference>
<dbReference type="OrthoDB" id="3257061at2759"/>
<feature type="domain" description="DNA helicase Pif1-like DEAD-box helicase" evidence="3">
    <location>
        <begin position="985"/>
        <end position="1136"/>
    </location>
</feature>
<dbReference type="GO" id="GO:0016787">
    <property type="term" value="F:hydrolase activity"/>
    <property type="evidence" value="ECO:0007669"/>
    <property type="project" value="UniProtKB-KW"/>
</dbReference>
<evidence type="ECO:0000256" key="2">
    <source>
        <dbReference type="SAM" id="MobiDB-lite"/>
    </source>
</evidence>
<dbReference type="EC" id="5.6.2.3" evidence="1"/>
<dbReference type="InterPro" id="IPR010285">
    <property type="entry name" value="DNA_helicase_pif1-like_DEAD"/>
</dbReference>
<comment type="catalytic activity">
    <reaction evidence="1">
        <text>ATP + H2O = ADP + phosphate + H(+)</text>
        <dbReference type="Rhea" id="RHEA:13065"/>
        <dbReference type="ChEBI" id="CHEBI:15377"/>
        <dbReference type="ChEBI" id="CHEBI:15378"/>
        <dbReference type="ChEBI" id="CHEBI:30616"/>
        <dbReference type="ChEBI" id="CHEBI:43474"/>
        <dbReference type="ChEBI" id="CHEBI:456216"/>
        <dbReference type="EC" id="5.6.2.3"/>
    </reaction>
</comment>
<accession>A0A7D9EWD8</accession>
<dbReference type="Pfam" id="PF14214">
    <property type="entry name" value="Helitron_like_N"/>
    <property type="match status" value="1"/>
</dbReference>
<keyword evidence="7" id="KW-1185">Reference proteome</keyword>
<comment type="cofactor">
    <cofactor evidence="1">
        <name>Mg(2+)</name>
        <dbReference type="ChEBI" id="CHEBI:18420"/>
    </cofactor>
</comment>
<keyword evidence="1" id="KW-0067">ATP-binding</keyword>
<feature type="domain" description="Helitron helicase-like" evidence="4">
    <location>
        <begin position="426"/>
        <end position="598"/>
    </location>
</feature>
<dbReference type="EMBL" id="CACRXK020010356">
    <property type="protein sequence ID" value="CAB4019217.1"/>
    <property type="molecule type" value="Genomic_DNA"/>
</dbReference>
<keyword evidence="1 6" id="KW-0347">Helicase</keyword>
<dbReference type="AlphaFoldDB" id="A0A7D9EWD8"/>
<evidence type="ECO:0000256" key="1">
    <source>
        <dbReference type="RuleBase" id="RU363044"/>
    </source>
</evidence>
<evidence type="ECO:0000313" key="6">
    <source>
        <dbReference type="EMBL" id="CAB4019217.1"/>
    </source>
</evidence>
<name>A0A7D9EWD8_PARCT</name>
<dbReference type="InterPro" id="IPR046700">
    <property type="entry name" value="DUF6570"/>
</dbReference>
<dbReference type="GO" id="GO:0000723">
    <property type="term" value="P:telomere maintenance"/>
    <property type="evidence" value="ECO:0007669"/>
    <property type="project" value="InterPro"/>
</dbReference>
<comment type="similarity">
    <text evidence="1">Belongs to the helicase family.</text>
</comment>
<evidence type="ECO:0000259" key="4">
    <source>
        <dbReference type="Pfam" id="PF14214"/>
    </source>
</evidence>
<sequence>MRQRARRLAESTDREEQLQSENSEVSRVNDNVVADDEVADNYRINEYIHGENEQIESSCEAMDKASVSVPIHEADEEGMSVHQAEGVSRNEYLHEGGWQNIDKPLHELEFVQNEMHSFHLDQEHLEHRQCSVCKEAWPTRQNLASEVYICYRCKRDKRSPKKFSAENDMDPGIVPEQLRGLTQVEEMLISRVCPIMRVYRKHGGQRGYKGHVLNLPQDIQSFLNRLPSRVADLPVLIVRRHGAEDTHLDFTVRRHKVFEAVLWLKTNNPFFKNIEIDRDVIQSLPENGIPDELRYVIDENEHSVHVENEGPPQDPVMSANASVEELVLGSGSTSFIPMRQRQRKEGAAIQDAVNEVDPLDWPSTEGNRVNEFKTDGLATMAFPTLFPYGKGDPTNRARQHGITLTEAFKHLMKFAEKLADGKFEWRFASHPRFPYWALNMKQRHQLLSQANVYLRQHPADANMTMEELKQMVNSMSANQMVNRLQRYVSKVQGTNQYWYQRLQELLALIEQKGCPTFFFTFSAADMHWSDLQRLLQNDEGASRSERAQAVIDNPHLTDWFFMQRLQEFVRHWLNGVLDAEWHWYRFEYQARGSIHCHGCAKLKNDPDIRELRNKACVAFLESETTRYEMSPDDFEFLCGDVIRQGEDAEKLLIQYVDWLVTTFNEELPDENWRIPDPHPSAVSATTLDNRDNDYHRFGFQKPLQEETELSLELVVGKNTKSVESELHTKRNDQRLNSHNRVMLENWRANVDLQVIVDEKACARYMAKYAAKGEPRSKSASEILKLSVSSLQNDDQVSSAFKKAMIQVAGDRDMAAQETAHMLLSLPLVGCTFSFVTISLDNSRKVNIDAENEGDEVLQKSALQQYAERTKLKSRYTGLSQLNLMQYVSQYTKVRDDDDESEVDPDDEEEVDDWMLLCRINQDYGEAGNRMSDNEAVDWFEMVRAVPRDILKESPGWIYSQRKEAGEHGQHFREDDQQCVIDPETLNEKQRLAYDIITSQNGDNAEPAYMIVCGTAGTCKTYLISATKQVLAIQCVVTATTGIAAFSINGQTLHSAAQLPIREYRDLQSDSLQRLQLRLEGKRFLIIDEMSMIGHKMLSWLDNRLRAGTGKEDIPFGGMSVILMGDFGQLPPVGDKPMYVSDQVMRQASEDPEAVAFRALLMRMRNGEVTGEDWKLLLEHSTTSVPMDQFTDAIRLYFDKKSVAEYNYEKLLQLGQPVAKIQSKHSGHGASAATSDEAGGLDAVLFLSTKAEVMLTCNL</sequence>
<protein>
    <recommendedName>
        <fullName evidence="1">ATP-dependent DNA helicase</fullName>
        <ecNumber evidence="1">5.6.2.3</ecNumber>
    </recommendedName>
</protein>
<dbReference type="GO" id="GO:0006281">
    <property type="term" value="P:DNA repair"/>
    <property type="evidence" value="ECO:0007669"/>
    <property type="project" value="UniProtKB-KW"/>
</dbReference>
<dbReference type="InterPro" id="IPR027417">
    <property type="entry name" value="P-loop_NTPase"/>
</dbReference>
<dbReference type="SUPFAM" id="SSF52540">
    <property type="entry name" value="P-loop containing nucleoside triphosphate hydrolases"/>
    <property type="match status" value="1"/>
</dbReference>
<evidence type="ECO:0000259" key="5">
    <source>
        <dbReference type="Pfam" id="PF20209"/>
    </source>
</evidence>
<comment type="caution">
    <text evidence="6">The sequence shown here is derived from an EMBL/GenBank/DDBJ whole genome shotgun (WGS) entry which is preliminary data.</text>
</comment>
<keyword evidence="1" id="KW-0227">DNA damage</keyword>
<dbReference type="PANTHER" id="PTHR47642:SF5">
    <property type="entry name" value="ATP-DEPENDENT DNA HELICASE"/>
    <property type="match status" value="1"/>
</dbReference>
<keyword evidence="1" id="KW-0233">DNA recombination</keyword>
<keyword evidence="1" id="KW-0234">DNA repair</keyword>
<feature type="compositionally biased region" description="Basic and acidic residues" evidence="2">
    <location>
        <begin position="7"/>
        <end position="17"/>
    </location>
</feature>
<dbReference type="GO" id="GO:0043139">
    <property type="term" value="F:5'-3' DNA helicase activity"/>
    <property type="evidence" value="ECO:0007669"/>
    <property type="project" value="UniProtKB-EC"/>
</dbReference>
<gene>
    <name evidence="6" type="ORF">PACLA_8A014561</name>
</gene>
<reference evidence="6" key="1">
    <citation type="submission" date="2020-04" db="EMBL/GenBank/DDBJ databases">
        <authorList>
            <person name="Alioto T."/>
            <person name="Alioto T."/>
            <person name="Gomez Garrido J."/>
        </authorList>
    </citation>
    <scope>NUCLEOTIDE SEQUENCE</scope>
    <source>
        <strain evidence="6">A484AB</strain>
    </source>
</reference>